<reference evidence="2" key="1">
    <citation type="submission" date="2011-07" db="EMBL/GenBank/DDBJ databases">
        <title>Divergent evolution of antigenic variation in African trypanosomes.</title>
        <authorList>
            <person name="Jackson A.P."/>
            <person name="Berry A."/>
            <person name="Allison H.C."/>
            <person name="Burton P."/>
            <person name="Anderson J."/>
            <person name="Aslett M."/>
            <person name="Brown R."/>
            <person name="Corton N."/>
            <person name="Harris D."/>
            <person name="Hauser H."/>
            <person name="Gamble J."/>
            <person name="Gilderthorp R."/>
            <person name="McQuillan J."/>
            <person name="Quail M.A."/>
            <person name="Sanders M."/>
            <person name="Van Tonder A."/>
            <person name="Ginger M.L."/>
            <person name="Donelson J.E."/>
            <person name="Field M.C."/>
            <person name="Barry J.D."/>
            <person name="Berriman M."/>
            <person name="Hertz-Fowler C."/>
        </authorList>
    </citation>
    <scope>NUCLEOTIDE SEQUENCE [LARGE SCALE GENOMIC DNA]</scope>
    <source>
        <strain evidence="2">IL3000</strain>
    </source>
</reference>
<protein>
    <submittedName>
        <fullName evidence="1">WGS project CAEQ00000000 data, annotated contig 698</fullName>
    </submittedName>
</protein>
<reference evidence="1 2" key="2">
    <citation type="journal article" date="2012" name="Proc. Natl. Acad. Sci. U.S.A.">
        <title>Antigenic diversity is generated by distinct evolutionary mechanisms in African trypanosome species.</title>
        <authorList>
            <person name="Jackson A.P."/>
            <person name="Berry A."/>
            <person name="Aslett M."/>
            <person name="Allison H.C."/>
            <person name="Burton P."/>
            <person name="Vavrova-Anderson J."/>
            <person name="Brown R."/>
            <person name="Browne H."/>
            <person name="Corton N."/>
            <person name="Hauser H."/>
            <person name="Gamble J."/>
            <person name="Gilderthorp R."/>
            <person name="Marcello L."/>
            <person name="McQuillan J."/>
            <person name="Otto T.D."/>
            <person name="Quail M.A."/>
            <person name="Sanders M.J."/>
            <person name="van Tonder A."/>
            <person name="Ginger M.L."/>
            <person name="Field M.C."/>
            <person name="Barry J.D."/>
            <person name="Hertz-Fowler C."/>
            <person name="Berriman M."/>
        </authorList>
    </citation>
    <scope>NUCLEOTIDE SEQUENCE [LARGE SCALE GENOMIC DNA]</scope>
    <source>
        <strain evidence="1 2">IL3000</strain>
    </source>
</reference>
<dbReference type="Proteomes" id="UP000000702">
    <property type="component" value="Unassembled WGS sequence"/>
</dbReference>
<comment type="caution">
    <text evidence="1">The sequence shown here is derived from an EMBL/GenBank/DDBJ whole genome shotgun (WGS) entry which is preliminary data.</text>
</comment>
<keyword evidence="2" id="KW-1185">Reference proteome</keyword>
<gene>
    <name evidence="1" type="ORF">TCIL3000_0_17890</name>
</gene>
<organism evidence="1 2">
    <name type="scientific">Trypanosoma congolense (strain IL3000)</name>
    <dbReference type="NCBI Taxonomy" id="1068625"/>
    <lineage>
        <taxon>Eukaryota</taxon>
        <taxon>Discoba</taxon>
        <taxon>Euglenozoa</taxon>
        <taxon>Kinetoplastea</taxon>
        <taxon>Metakinetoplastina</taxon>
        <taxon>Trypanosomatida</taxon>
        <taxon>Trypanosomatidae</taxon>
        <taxon>Trypanosoma</taxon>
        <taxon>Nannomonas</taxon>
    </lineage>
</organism>
<dbReference type="AlphaFoldDB" id="F9WHW1"/>
<evidence type="ECO:0000313" key="1">
    <source>
        <dbReference type="EMBL" id="CCD16906.1"/>
    </source>
</evidence>
<evidence type="ECO:0000313" key="2">
    <source>
        <dbReference type="Proteomes" id="UP000000702"/>
    </source>
</evidence>
<sequence>MLRCTQFNSNLTNMPAVDWRYKIETVVLLRRCGERTGGTIETDNFKVSVVPPDTIVDIITITTTKVELFLTLMSAIMPSSVEKKESRQKLSCGNTSKENGGIDVGSSIQKLKCTKRKGSLKAVSCANVNSFCLTKRAICRHAHCVHYIGQPPSQKPRPVIAFGLRFSLLPLLSIHHFPFPLFY</sequence>
<dbReference type="VEuPathDB" id="TriTrypDB:TcIL3000_0_17890"/>
<name>F9WHW1_TRYCI</name>
<accession>F9WHW1</accession>
<proteinExistence type="predicted"/>
<dbReference type="EMBL" id="CAEQ01002490">
    <property type="protein sequence ID" value="CCD16906.1"/>
    <property type="molecule type" value="Genomic_DNA"/>
</dbReference>